<dbReference type="AlphaFoldDB" id="C6LAH2"/>
<keyword evidence="3" id="KW-1185">Reference proteome</keyword>
<reference evidence="2" key="1">
    <citation type="submission" date="2009-07" db="EMBL/GenBank/DDBJ databases">
        <authorList>
            <person name="Weinstock G."/>
            <person name="Sodergren E."/>
            <person name="Clifton S."/>
            <person name="Fulton L."/>
            <person name="Fulton B."/>
            <person name="Courtney L."/>
            <person name="Fronick C."/>
            <person name="Harrison M."/>
            <person name="Strong C."/>
            <person name="Farmer C."/>
            <person name="Delahaunty K."/>
            <person name="Markovic C."/>
            <person name="Hall O."/>
            <person name="Minx P."/>
            <person name="Tomlinson C."/>
            <person name="Mitreva M."/>
            <person name="Nelson J."/>
            <person name="Hou S."/>
            <person name="Wollam A."/>
            <person name="Pepin K.H."/>
            <person name="Johnson M."/>
            <person name="Bhonagiri V."/>
            <person name="Nash W.E."/>
            <person name="Warren W."/>
            <person name="Chinwalla A."/>
            <person name="Mardis E.R."/>
            <person name="Wilson R.K."/>
        </authorList>
    </citation>
    <scope>NUCLEOTIDE SEQUENCE [LARGE SCALE GENOMIC DNA]</scope>
    <source>
        <strain evidence="2">DSM 14469</strain>
    </source>
</reference>
<accession>C6LAH2</accession>
<evidence type="ECO:0000256" key="1">
    <source>
        <dbReference type="SAM" id="MobiDB-lite"/>
    </source>
</evidence>
<dbReference type="Proteomes" id="UP000005561">
    <property type="component" value="Unassembled WGS sequence"/>
</dbReference>
<sequence length="196" mass="23247">MMDDGQLPGAIPPSWLRSEMPRPMKNMEQTMPQNGMARMDSDDMPLPGASRMDSAMPQTGTGARLDSRTRISDDILLEEENERDWQRLKEMYPEIAKIIMAEVERVCDSMEYEGSMMFDTMPDRVRIRMLTDDIYDKVKDRYPVEETDDQDDMFSMNQEGRRRYPPGQNWLGDFIQVLLFQEMHHRRCRHRGCRRW</sequence>
<evidence type="ECO:0000313" key="2">
    <source>
        <dbReference type="EMBL" id="EET62579.1"/>
    </source>
</evidence>
<protein>
    <submittedName>
        <fullName evidence="2">Uncharacterized protein</fullName>
    </submittedName>
</protein>
<dbReference type="eggNOG" id="ENOG50330BS">
    <property type="taxonomic scope" value="Bacteria"/>
</dbReference>
<proteinExistence type="predicted"/>
<name>C6LAH2_9FIRM</name>
<dbReference type="STRING" id="168384.SAMN05660368_02914"/>
<gene>
    <name evidence="2" type="ORF">BRYFOR_05614</name>
</gene>
<dbReference type="EMBL" id="ACCL02000002">
    <property type="protein sequence ID" value="EET62579.1"/>
    <property type="molecule type" value="Genomic_DNA"/>
</dbReference>
<evidence type="ECO:0000313" key="3">
    <source>
        <dbReference type="Proteomes" id="UP000005561"/>
    </source>
</evidence>
<organism evidence="2 3">
    <name type="scientific">Marvinbryantia formatexigens DSM 14469</name>
    <dbReference type="NCBI Taxonomy" id="478749"/>
    <lineage>
        <taxon>Bacteria</taxon>
        <taxon>Bacillati</taxon>
        <taxon>Bacillota</taxon>
        <taxon>Clostridia</taxon>
        <taxon>Lachnospirales</taxon>
        <taxon>Lachnospiraceae</taxon>
        <taxon>Marvinbryantia</taxon>
    </lineage>
</organism>
<feature type="region of interest" description="Disordered" evidence="1">
    <location>
        <begin position="1"/>
        <end position="64"/>
    </location>
</feature>
<comment type="caution">
    <text evidence="2">The sequence shown here is derived from an EMBL/GenBank/DDBJ whole genome shotgun (WGS) entry which is preliminary data.</text>
</comment>